<sequence>MFGVPSVVMKRLFNQRNSNFYSADEVFKEENKNRTARKFASLKPLRMTAHQPTSKAAVLIPLCNVEGKASLLYTLRAAHLKTHRGQVSFPGGKQDAGDKSLEDTALRETDEELGIPAHSVDVWGSGSLIISRRKVTVLPVIGRILGEIKTGDLNVNASEVEDVFAVSLEDLCNPAKQGYTQFRSGASLPVFLGGKRRIWGLTAVITNRCLSSLLPPQAYSHKIKYIPPFRSNTL</sequence>
<dbReference type="PANTHER" id="PTHR12992">
    <property type="entry name" value="NUDIX HYDROLASE"/>
    <property type="match status" value="1"/>
</dbReference>
<dbReference type="PROSITE" id="PS51462">
    <property type="entry name" value="NUDIX"/>
    <property type="match status" value="1"/>
</dbReference>
<dbReference type="GO" id="GO:0046872">
    <property type="term" value="F:metal ion binding"/>
    <property type="evidence" value="ECO:0007669"/>
    <property type="project" value="UniProtKB-KW"/>
</dbReference>
<dbReference type="EMBL" id="OU900099">
    <property type="protein sequence ID" value="CAG9862668.1"/>
    <property type="molecule type" value="Genomic_DNA"/>
</dbReference>
<name>A0A9N9TPM2_PHYSR</name>
<dbReference type="InterPro" id="IPR000086">
    <property type="entry name" value="NUDIX_hydrolase_dom"/>
</dbReference>
<evidence type="ECO:0000259" key="7">
    <source>
        <dbReference type="PROSITE" id="PS51462"/>
    </source>
</evidence>
<evidence type="ECO:0000256" key="2">
    <source>
        <dbReference type="ARBA" id="ARBA00001946"/>
    </source>
</evidence>
<comment type="cofactor">
    <cofactor evidence="1">
        <name>Mn(2+)</name>
        <dbReference type="ChEBI" id="CHEBI:29035"/>
    </cofactor>
</comment>
<evidence type="ECO:0000313" key="9">
    <source>
        <dbReference type="Proteomes" id="UP001153712"/>
    </source>
</evidence>
<keyword evidence="3" id="KW-0479">Metal-binding</keyword>
<protein>
    <recommendedName>
        <fullName evidence="7">Nudix hydrolase domain-containing protein</fullName>
    </recommendedName>
</protein>
<dbReference type="Gene3D" id="3.90.79.10">
    <property type="entry name" value="Nucleoside Triphosphate Pyrophosphohydrolase"/>
    <property type="match status" value="1"/>
</dbReference>
<comment type="cofactor">
    <cofactor evidence="2">
        <name>Mg(2+)</name>
        <dbReference type="ChEBI" id="CHEBI:18420"/>
    </cofactor>
</comment>
<proteinExistence type="predicted"/>
<gene>
    <name evidence="8" type="ORF">PHYEVI_LOCUS8975</name>
</gene>
<dbReference type="PANTHER" id="PTHR12992:SF11">
    <property type="entry name" value="MITOCHONDRIAL COENZYME A DIPHOSPHATASE NUDT8"/>
    <property type="match status" value="1"/>
</dbReference>
<keyword evidence="6" id="KW-0464">Manganese</keyword>
<dbReference type="SUPFAM" id="SSF55811">
    <property type="entry name" value="Nudix"/>
    <property type="match status" value="1"/>
</dbReference>
<evidence type="ECO:0000256" key="6">
    <source>
        <dbReference type="ARBA" id="ARBA00023211"/>
    </source>
</evidence>
<keyword evidence="4" id="KW-0378">Hydrolase</keyword>
<dbReference type="Proteomes" id="UP001153712">
    <property type="component" value="Chromosome 6"/>
</dbReference>
<evidence type="ECO:0000256" key="4">
    <source>
        <dbReference type="ARBA" id="ARBA00022801"/>
    </source>
</evidence>
<dbReference type="AlphaFoldDB" id="A0A9N9TPM2"/>
<dbReference type="InterPro" id="IPR015797">
    <property type="entry name" value="NUDIX_hydrolase-like_dom_sf"/>
</dbReference>
<evidence type="ECO:0000256" key="5">
    <source>
        <dbReference type="ARBA" id="ARBA00022842"/>
    </source>
</evidence>
<evidence type="ECO:0000256" key="1">
    <source>
        <dbReference type="ARBA" id="ARBA00001936"/>
    </source>
</evidence>
<dbReference type="CDD" id="cd03426">
    <property type="entry name" value="NUDIX_CoAse_Nudt7"/>
    <property type="match status" value="1"/>
</dbReference>
<keyword evidence="9" id="KW-1185">Reference proteome</keyword>
<feature type="domain" description="Nudix hydrolase" evidence="7">
    <location>
        <begin position="53"/>
        <end position="193"/>
    </location>
</feature>
<evidence type="ECO:0000256" key="3">
    <source>
        <dbReference type="ARBA" id="ARBA00022723"/>
    </source>
</evidence>
<accession>A0A9N9TPM2</accession>
<dbReference type="InterPro" id="IPR045121">
    <property type="entry name" value="CoAse"/>
</dbReference>
<keyword evidence="5" id="KW-0460">Magnesium</keyword>
<dbReference type="Pfam" id="PF00293">
    <property type="entry name" value="NUDIX"/>
    <property type="match status" value="1"/>
</dbReference>
<evidence type="ECO:0000313" key="8">
    <source>
        <dbReference type="EMBL" id="CAG9862668.1"/>
    </source>
</evidence>
<dbReference type="GO" id="GO:0010945">
    <property type="term" value="F:coenzyme A diphosphatase activity"/>
    <property type="evidence" value="ECO:0007669"/>
    <property type="project" value="InterPro"/>
</dbReference>
<reference evidence="8" key="1">
    <citation type="submission" date="2022-01" db="EMBL/GenBank/DDBJ databases">
        <authorList>
            <person name="King R."/>
        </authorList>
    </citation>
    <scope>NUCLEOTIDE SEQUENCE</scope>
</reference>
<dbReference type="OrthoDB" id="206213at2759"/>
<organism evidence="8 9">
    <name type="scientific">Phyllotreta striolata</name>
    <name type="common">Striped flea beetle</name>
    <name type="synonym">Crioceris striolata</name>
    <dbReference type="NCBI Taxonomy" id="444603"/>
    <lineage>
        <taxon>Eukaryota</taxon>
        <taxon>Metazoa</taxon>
        <taxon>Ecdysozoa</taxon>
        <taxon>Arthropoda</taxon>
        <taxon>Hexapoda</taxon>
        <taxon>Insecta</taxon>
        <taxon>Pterygota</taxon>
        <taxon>Neoptera</taxon>
        <taxon>Endopterygota</taxon>
        <taxon>Coleoptera</taxon>
        <taxon>Polyphaga</taxon>
        <taxon>Cucujiformia</taxon>
        <taxon>Chrysomeloidea</taxon>
        <taxon>Chrysomelidae</taxon>
        <taxon>Galerucinae</taxon>
        <taxon>Alticini</taxon>
        <taxon>Phyllotreta</taxon>
    </lineage>
</organism>